<dbReference type="SUPFAM" id="SSF52540">
    <property type="entry name" value="P-loop containing nucleoside triphosphate hydrolases"/>
    <property type="match status" value="1"/>
</dbReference>
<dbReference type="InterPro" id="IPR003593">
    <property type="entry name" value="AAA+_ATPase"/>
</dbReference>
<dbReference type="Proteomes" id="UP000028252">
    <property type="component" value="Unassembled WGS sequence"/>
</dbReference>
<dbReference type="OrthoDB" id="9802264at2"/>
<keyword evidence="7" id="KW-1185">Reference proteome</keyword>
<dbReference type="PANTHER" id="PTHR42788">
    <property type="entry name" value="TAURINE IMPORT ATP-BINDING PROTEIN-RELATED"/>
    <property type="match status" value="1"/>
</dbReference>
<keyword evidence="3" id="KW-0547">Nucleotide-binding</keyword>
<evidence type="ECO:0000313" key="6">
    <source>
        <dbReference type="EMBL" id="KEA62552.1"/>
    </source>
</evidence>
<dbReference type="PATRIC" id="fig|1232683.4.peg.3390"/>
<name>A0A081FVJ7_9GAMM</name>
<proteinExistence type="inferred from homology"/>
<comment type="similarity">
    <text evidence="1">Belongs to the ABC transporter superfamily.</text>
</comment>
<dbReference type="GO" id="GO:0005524">
    <property type="term" value="F:ATP binding"/>
    <property type="evidence" value="ECO:0007669"/>
    <property type="project" value="UniProtKB-KW"/>
</dbReference>
<dbReference type="PROSITE" id="PS00211">
    <property type="entry name" value="ABC_TRANSPORTER_1"/>
    <property type="match status" value="1"/>
</dbReference>
<comment type="caution">
    <text evidence="6">The sequence shown here is derived from an EMBL/GenBank/DDBJ whole genome shotgun (WGS) entry which is preliminary data.</text>
</comment>
<dbReference type="InterPro" id="IPR027417">
    <property type="entry name" value="P-loop_NTPase"/>
</dbReference>
<evidence type="ECO:0000259" key="5">
    <source>
        <dbReference type="PROSITE" id="PS50893"/>
    </source>
</evidence>
<dbReference type="InterPro" id="IPR050166">
    <property type="entry name" value="ABC_transporter_ATP-bind"/>
</dbReference>
<accession>A0A081FVJ7</accession>
<dbReference type="Pfam" id="PF00005">
    <property type="entry name" value="ABC_tran"/>
    <property type="match status" value="1"/>
</dbReference>
<sequence>MDIRLEHASLHWQQHCVFSDLNLDLPSGLWTSILGQSGVGKSSLLQLLCGIADDAEIGGTLTCSDGKPLSGRVAWMAQDDLLLPWLNVLDNVLLGARLSQKRNVRPEQKELAHYLLSQVGLGDKADVRPSDLSGGQRQRVALARTLFQDRPLVCMDEPFSALDAINRLRLQDLAASLLSERTVLMITHDPLEALRLSDRILVLQGQPARLSNPIEPQGDTPRSVRDEALLHLQGELLTLLAQECA</sequence>
<protein>
    <submittedName>
        <fullName evidence="6">Hydroxymethylpyrimidine ABC transporter, ATPase component</fullName>
    </submittedName>
</protein>
<dbReference type="GO" id="GO:0016887">
    <property type="term" value="F:ATP hydrolysis activity"/>
    <property type="evidence" value="ECO:0007669"/>
    <property type="project" value="InterPro"/>
</dbReference>
<feature type="domain" description="ABC transporter" evidence="5">
    <location>
        <begin position="3"/>
        <end position="230"/>
    </location>
</feature>
<dbReference type="Gene3D" id="3.40.50.300">
    <property type="entry name" value="P-loop containing nucleotide triphosphate hydrolases"/>
    <property type="match status" value="1"/>
</dbReference>
<dbReference type="PROSITE" id="PS50893">
    <property type="entry name" value="ABC_TRANSPORTER_2"/>
    <property type="match status" value="1"/>
</dbReference>
<dbReference type="STRING" id="1232683.ADIMK_3443"/>
<dbReference type="AlphaFoldDB" id="A0A081FVJ7"/>
<gene>
    <name evidence="6" type="ORF">ADIMK_3443</name>
</gene>
<keyword evidence="2" id="KW-0813">Transport</keyword>
<evidence type="ECO:0000256" key="3">
    <source>
        <dbReference type="ARBA" id="ARBA00022741"/>
    </source>
</evidence>
<reference evidence="6 7" key="1">
    <citation type="submission" date="2014-04" db="EMBL/GenBank/DDBJ databases">
        <title>Marinobacterium kochiensis sp. nov., isolated from sediment sample collected from Kochi backwaters in Kerala, India.</title>
        <authorList>
            <person name="Singh A."/>
            <person name="Pinnaka A.K."/>
        </authorList>
    </citation>
    <scope>NUCLEOTIDE SEQUENCE [LARGE SCALE GENOMIC DNA]</scope>
    <source>
        <strain evidence="6 7">AK27</strain>
    </source>
</reference>
<evidence type="ECO:0000313" key="7">
    <source>
        <dbReference type="Proteomes" id="UP000028252"/>
    </source>
</evidence>
<evidence type="ECO:0000256" key="2">
    <source>
        <dbReference type="ARBA" id="ARBA00022448"/>
    </source>
</evidence>
<evidence type="ECO:0000256" key="1">
    <source>
        <dbReference type="ARBA" id="ARBA00005417"/>
    </source>
</evidence>
<keyword evidence="4" id="KW-0067">ATP-binding</keyword>
<evidence type="ECO:0000256" key="4">
    <source>
        <dbReference type="ARBA" id="ARBA00022840"/>
    </source>
</evidence>
<dbReference type="eggNOG" id="COG1116">
    <property type="taxonomic scope" value="Bacteria"/>
</dbReference>
<dbReference type="EMBL" id="JMQN01000048">
    <property type="protein sequence ID" value="KEA62552.1"/>
    <property type="molecule type" value="Genomic_DNA"/>
</dbReference>
<dbReference type="InterPro" id="IPR017871">
    <property type="entry name" value="ABC_transporter-like_CS"/>
</dbReference>
<dbReference type="InterPro" id="IPR003439">
    <property type="entry name" value="ABC_transporter-like_ATP-bd"/>
</dbReference>
<dbReference type="PANTHER" id="PTHR42788:SF19">
    <property type="entry name" value="ALIPHATIC SULFONATES IMPORT ATP-BINDING PROTEIN SSUB 2"/>
    <property type="match status" value="1"/>
</dbReference>
<dbReference type="SMART" id="SM00382">
    <property type="entry name" value="AAA"/>
    <property type="match status" value="1"/>
</dbReference>
<organism evidence="6 7">
    <name type="scientific">Marinobacterium lacunae</name>
    <dbReference type="NCBI Taxonomy" id="1232683"/>
    <lineage>
        <taxon>Bacteria</taxon>
        <taxon>Pseudomonadati</taxon>
        <taxon>Pseudomonadota</taxon>
        <taxon>Gammaproteobacteria</taxon>
        <taxon>Oceanospirillales</taxon>
        <taxon>Oceanospirillaceae</taxon>
        <taxon>Marinobacterium</taxon>
    </lineage>
</organism>